<reference evidence="4 5" key="1">
    <citation type="submission" date="2024-09" db="EMBL/GenBank/DDBJ databases">
        <authorList>
            <person name="Sun Q."/>
            <person name="Mori K."/>
        </authorList>
    </citation>
    <scope>NUCLEOTIDE SEQUENCE [LARGE SCALE GENOMIC DNA]</scope>
    <source>
        <strain evidence="4 5">NCAIM B.02621</strain>
    </source>
</reference>
<proteinExistence type="predicted"/>
<organism evidence="4 5">
    <name type="scientific">Brevundimonas balnearis</name>
    <dbReference type="NCBI Taxonomy" id="1572858"/>
    <lineage>
        <taxon>Bacteria</taxon>
        <taxon>Pseudomonadati</taxon>
        <taxon>Pseudomonadota</taxon>
        <taxon>Alphaproteobacteria</taxon>
        <taxon>Caulobacterales</taxon>
        <taxon>Caulobacteraceae</taxon>
        <taxon>Brevundimonas</taxon>
    </lineage>
</organism>
<dbReference type="InterPro" id="IPR011990">
    <property type="entry name" value="TPR-like_helical_dom_sf"/>
</dbReference>
<dbReference type="PANTHER" id="PTHR47870">
    <property type="entry name" value="CYTOCHROME C-TYPE BIOGENESIS PROTEIN CCMH"/>
    <property type="match status" value="1"/>
</dbReference>
<comment type="subcellular location">
    <subcellularLocation>
        <location evidence="1">Cell envelope</location>
    </subcellularLocation>
</comment>
<dbReference type="SUPFAM" id="SSF48452">
    <property type="entry name" value="TPR-like"/>
    <property type="match status" value="1"/>
</dbReference>
<evidence type="ECO:0000256" key="1">
    <source>
        <dbReference type="ARBA" id="ARBA00004196"/>
    </source>
</evidence>
<dbReference type="InterPro" id="IPR017560">
    <property type="entry name" value="Cyt_c_biogenesis_CcmI"/>
</dbReference>
<evidence type="ECO:0000256" key="2">
    <source>
        <dbReference type="ARBA" id="ARBA00022748"/>
    </source>
</evidence>
<dbReference type="PANTHER" id="PTHR47870:SF1">
    <property type="entry name" value="CYTOCHROME C-TYPE BIOGENESIS PROTEIN CCMH"/>
    <property type="match status" value="1"/>
</dbReference>
<dbReference type="Pfam" id="PF14559">
    <property type="entry name" value="TPR_19"/>
    <property type="match status" value="1"/>
</dbReference>
<accession>A0ABV6R1C4</accession>
<keyword evidence="3" id="KW-0812">Transmembrane</keyword>
<evidence type="ECO:0000313" key="4">
    <source>
        <dbReference type="EMBL" id="MFC0633422.1"/>
    </source>
</evidence>
<evidence type="ECO:0000256" key="3">
    <source>
        <dbReference type="SAM" id="Phobius"/>
    </source>
</evidence>
<sequence length="269" mass="28876">MTAFWLLSGLAAALAGWMLLTFARRGEREAPADAPATLELDELERLRARGLMTDDAFAVARAEAARRLIRERDEQAPPVARPEDRRWVLVAAVVSAAVALGLYLALAAPGFGDQPYERRVDQWAETPEMLDAPQLAAVMARAAAERPEDAQAQAMLGAARFAAGDPLGSASAFRRVVALEPANAQAWARLGESLVRASQGTIGADAEAAFREALRLDANQGGARYFLGELALQRGQPEEARVMWAPLIETLGPADPRRADLIGRLEAAS</sequence>
<keyword evidence="3" id="KW-0472">Membrane</keyword>
<comment type="caution">
    <text evidence="4">The sequence shown here is derived from an EMBL/GenBank/DDBJ whole genome shotgun (WGS) entry which is preliminary data.</text>
</comment>
<protein>
    <submittedName>
        <fullName evidence="4">C-type cytochrome biogenesis protein CcmI</fullName>
    </submittedName>
</protein>
<dbReference type="RefSeq" id="WP_376835336.1">
    <property type="nucleotide sequence ID" value="NZ_JBHLSW010000004.1"/>
</dbReference>
<dbReference type="EMBL" id="JBHLSW010000004">
    <property type="protein sequence ID" value="MFC0633422.1"/>
    <property type="molecule type" value="Genomic_DNA"/>
</dbReference>
<dbReference type="InterPro" id="IPR051263">
    <property type="entry name" value="C-type_cytochrome_biogenesis"/>
</dbReference>
<keyword evidence="5" id="KW-1185">Reference proteome</keyword>
<keyword evidence="3" id="KW-1133">Transmembrane helix</keyword>
<dbReference type="Gene3D" id="1.25.40.10">
    <property type="entry name" value="Tetratricopeptide repeat domain"/>
    <property type="match status" value="1"/>
</dbReference>
<keyword evidence="2" id="KW-0201">Cytochrome c-type biogenesis</keyword>
<gene>
    <name evidence="4" type="primary">ccmI</name>
    <name evidence="4" type="ORF">ACFFGE_05970</name>
</gene>
<feature type="transmembrane region" description="Helical" evidence="3">
    <location>
        <begin position="87"/>
        <end position="108"/>
    </location>
</feature>
<name>A0ABV6R1C4_9CAUL</name>
<evidence type="ECO:0000313" key="5">
    <source>
        <dbReference type="Proteomes" id="UP001589906"/>
    </source>
</evidence>
<dbReference type="NCBIfam" id="TIGR03142">
    <property type="entry name" value="cytochro_ccmI"/>
    <property type="match status" value="1"/>
</dbReference>
<dbReference type="Proteomes" id="UP001589906">
    <property type="component" value="Unassembled WGS sequence"/>
</dbReference>